<feature type="region of interest" description="Disordered" evidence="1">
    <location>
        <begin position="1"/>
        <end position="23"/>
    </location>
</feature>
<organism evidence="2 3">
    <name type="scientific">Holothuria leucospilota</name>
    <name type="common">Black long sea cucumber</name>
    <name type="synonym">Mertensiothuria leucospilota</name>
    <dbReference type="NCBI Taxonomy" id="206669"/>
    <lineage>
        <taxon>Eukaryota</taxon>
        <taxon>Metazoa</taxon>
        <taxon>Echinodermata</taxon>
        <taxon>Eleutherozoa</taxon>
        <taxon>Echinozoa</taxon>
        <taxon>Holothuroidea</taxon>
        <taxon>Aspidochirotacea</taxon>
        <taxon>Aspidochirotida</taxon>
        <taxon>Holothuriidae</taxon>
        <taxon>Holothuria</taxon>
    </lineage>
</organism>
<dbReference type="GO" id="GO:0051225">
    <property type="term" value="P:spindle assembly"/>
    <property type="evidence" value="ECO:0007669"/>
    <property type="project" value="TreeGrafter"/>
</dbReference>
<feature type="compositionally biased region" description="Basic and acidic residues" evidence="1">
    <location>
        <begin position="299"/>
        <end position="308"/>
    </location>
</feature>
<dbReference type="GO" id="GO:0007098">
    <property type="term" value="P:centrosome cycle"/>
    <property type="evidence" value="ECO:0007669"/>
    <property type="project" value="TreeGrafter"/>
</dbReference>
<feature type="compositionally biased region" description="Low complexity" evidence="1">
    <location>
        <begin position="110"/>
        <end position="123"/>
    </location>
</feature>
<feature type="compositionally biased region" description="Polar residues" evidence="1">
    <location>
        <begin position="89"/>
        <end position="98"/>
    </location>
</feature>
<dbReference type="GO" id="GO:0005880">
    <property type="term" value="C:nuclear microtubule"/>
    <property type="evidence" value="ECO:0007669"/>
    <property type="project" value="TreeGrafter"/>
</dbReference>
<dbReference type="PANTHER" id="PTHR31807">
    <property type="entry name" value="AUGMIN FAMILY MEMBER"/>
    <property type="match status" value="1"/>
</dbReference>
<feature type="compositionally biased region" description="Polar residues" evidence="1">
    <location>
        <begin position="226"/>
        <end position="237"/>
    </location>
</feature>
<dbReference type="OrthoDB" id="10050218at2759"/>
<comment type="caution">
    <text evidence="2">The sequence shown here is derived from an EMBL/GenBank/DDBJ whole genome shotgun (WGS) entry which is preliminary data.</text>
</comment>
<dbReference type="GO" id="GO:0005813">
    <property type="term" value="C:centrosome"/>
    <property type="evidence" value="ECO:0007669"/>
    <property type="project" value="TreeGrafter"/>
</dbReference>
<dbReference type="GO" id="GO:0008017">
    <property type="term" value="F:microtubule binding"/>
    <property type="evidence" value="ECO:0007669"/>
    <property type="project" value="TreeGrafter"/>
</dbReference>
<reference evidence="2" key="1">
    <citation type="submission" date="2021-10" db="EMBL/GenBank/DDBJ databases">
        <title>Tropical sea cucumber genome reveals ecological adaptation and Cuvierian tubules defense mechanism.</title>
        <authorList>
            <person name="Chen T."/>
        </authorList>
    </citation>
    <scope>NUCLEOTIDE SEQUENCE</scope>
    <source>
        <strain evidence="2">Nanhai2018</strain>
        <tissue evidence="2">Muscle</tissue>
    </source>
</reference>
<accession>A0A9Q0YPJ7</accession>
<name>A0A9Q0YPJ7_HOLLE</name>
<dbReference type="AlphaFoldDB" id="A0A9Q0YPJ7"/>
<dbReference type="GO" id="GO:0005737">
    <property type="term" value="C:cytoplasm"/>
    <property type="evidence" value="ECO:0007669"/>
    <property type="project" value="TreeGrafter"/>
</dbReference>
<keyword evidence="3" id="KW-1185">Reference proteome</keyword>
<feature type="compositionally biased region" description="Low complexity" evidence="1">
    <location>
        <begin position="333"/>
        <end position="357"/>
    </location>
</feature>
<evidence type="ECO:0000313" key="3">
    <source>
        <dbReference type="Proteomes" id="UP001152320"/>
    </source>
</evidence>
<feature type="region of interest" description="Disordered" evidence="1">
    <location>
        <begin position="49"/>
        <end position="175"/>
    </location>
</feature>
<protein>
    <submittedName>
        <fullName evidence="2">HAUS augmin-like complex subunit 8</fullName>
    </submittedName>
</protein>
<proteinExistence type="predicted"/>
<dbReference type="PANTHER" id="PTHR31807:SF37">
    <property type="entry name" value="HAUS AUGMIN-LIKE COMPLEX SUBUNIT 8"/>
    <property type="match status" value="1"/>
</dbReference>
<feature type="region of interest" description="Disordered" evidence="1">
    <location>
        <begin position="224"/>
        <end position="412"/>
    </location>
</feature>
<feature type="compositionally biased region" description="Polar residues" evidence="1">
    <location>
        <begin position="50"/>
        <end position="66"/>
    </location>
</feature>
<dbReference type="Proteomes" id="UP001152320">
    <property type="component" value="Chromosome 17"/>
</dbReference>
<gene>
    <name evidence="2" type="ORF">HOLleu_33963</name>
</gene>
<dbReference type="EMBL" id="JAIZAY010000017">
    <property type="protein sequence ID" value="KAJ8026188.1"/>
    <property type="molecule type" value="Genomic_DNA"/>
</dbReference>
<evidence type="ECO:0000313" key="2">
    <source>
        <dbReference type="EMBL" id="KAJ8026188.1"/>
    </source>
</evidence>
<feature type="compositionally biased region" description="Acidic residues" evidence="1">
    <location>
        <begin position="265"/>
        <end position="277"/>
    </location>
</feature>
<evidence type="ECO:0000256" key="1">
    <source>
        <dbReference type="SAM" id="MobiDB-lite"/>
    </source>
</evidence>
<sequence length="686" mass="74555">MSSKRSLYKPAPTSTVNAVGRKDARKPLIQGRLVNSPILPDTMTVFASPASHSYQSPSISRDSTVLSVAHEGSSLEGHWTPPRKAMASYSLTGSSPNTAAASELSPRRSPPSSASNAPSLVAPQSPPKPSPSRALDLSDSEQETSTRRTASKVHSRTKEHSVLMVDASGGRLDPRDTEVMVKTGMVQSPAKVICHTPSAVESDLRNTGSVQAAAQVSVDPVPSVSIMRSGNVETTEQTGKDTGGTVSGSDRKPRTPSSAKKLAYEDTEGSLESDVTDDASHSLALRDSVQVAEMSDNSQRARAEKERNPVPSKDKKKKTGRGGHIVPSRYMQSVSKTTAAASSTTSKTRSKSSTRVAPKVPKPTEKHMKKPPQKPSAASSAVRRTKQKKLQPPPAFSYTPMERGEGGKELFTSTPAMNGSFFPGGAPVNYSVIPGVSNISAIGPDISVMREDPTGALEGRFDDTKDESMISFSKQTPHPLYQKEITQFDLDKMYARYIQMVFLESKMRKQRQDEEKDAMLQLYLLHRENEDLSSKKYDLDVKLSRLKHAIALDQQLDVQKSGLGPVAAHLKQFQSEYSTLAHALDTTRHQISTTGIHLPQNEEAFQDDLLTSLAESEQILQGIGSTLQDKTTKTATFTKALQALDKAVEAEDKELQRCQRLLAKTSINTTYETSLKVQQIEGRLAE</sequence>